<sequence length="302" mass="32712">MNHPAVPPAADRVRPEGAAPDVTTLLTLQAAGPDVFRAGARGAGARRVFGGQLLGQALVAAGRTVGERRPPHSLHAHFLLGGDATLPLDYHVDRIRDGSAFSARRVTARQAGKEIFVLTASFHDREDGWSHQTPRAHGRDPDTLPPGHETMAAAGEDDLAWFRGLTKAVPLDLRFDGPLRRVAAVRGESSEPRQRFWFRTPEELPADPLVHLGATAFASDVLLLSVALAPHARFVGGPGLVFASLDHAVWFHRAFRADEWLLYEQESPWAGNGRALCRGLVFDHDGELVASVTQEALIRPSS</sequence>
<comment type="similarity">
    <text evidence="1">Belongs to the C/M/P thioester hydrolase family.</text>
</comment>
<keyword evidence="11" id="KW-1185">Reference proteome</keyword>
<dbReference type="CDD" id="cd03444">
    <property type="entry name" value="Thioesterase_II_repeat1"/>
    <property type="match status" value="1"/>
</dbReference>
<dbReference type="Pfam" id="PF02551">
    <property type="entry name" value="Acyl_CoA_thio"/>
    <property type="match status" value="1"/>
</dbReference>
<dbReference type="InterPro" id="IPR003703">
    <property type="entry name" value="Acyl_CoA_thio"/>
</dbReference>
<feature type="domain" description="Acyl-CoA thioesterase-like N-terminal HotDog" evidence="9">
    <location>
        <begin position="44"/>
        <end position="123"/>
    </location>
</feature>
<proteinExistence type="inferred from homology"/>
<protein>
    <recommendedName>
        <fullName evidence="6">Acyl-CoA thioesterase 2</fullName>
    </recommendedName>
    <alternativeName>
        <fullName evidence="7">Thioesterase II</fullName>
    </alternativeName>
</protein>
<evidence type="ECO:0000256" key="1">
    <source>
        <dbReference type="ARBA" id="ARBA00006538"/>
    </source>
</evidence>
<dbReference type="Proteomes" id="UP000183413">
    <property type="component" value="Unassembled WGS sequence"/>
</dbReference>
<evidence type="ECO:0000313" key="11">
    <source>
        <dbReference type="Proteomes" id="UP000183413"/>
    </source>
</evidence>
<evidence type="ECO:0000256" key="2">
    <source>
        <dbReference type="ARBA" id="ARBA00011881"/>
    </source>
</evidence>
<dbReference type="InterPro" id="IPR042171">
    <property type="entry name" value="Acyl-CoA_hotdog"/>
</dbReference>
<feature type="domain" description="Acyl-CoA thioesterase 2 C-terminal" evidence="8">
    <location>
        <begin position="185"/>
        <end position="295"/>
    </location>
</feature>
<comment type="subunit">
    <text evidence="2">Homotetramer.</text>
</comment>
<keyword evidence="3" id="KW-0378">Hydrolase</keyword>
<dbReference type="GO" id="GO:0006637">
    <property type="term" value="P:acyl-CoA metabolic process"/>
    <property type="evidence" value="ECO:0007669"/>
    <property type="project" value="InterPro"/>
</dbReference>
<evidence type="ECO:0000313" key="10">
    <source>
        <dbReference type="EMBL" id="SFP21004.1"/>
    </source>
</evidence>
<dbReference type="CDD" id="cd03445">
    <property type="entry name" value="Thioesterase_II_repeat2"/>
    <property type="match status" value="1"/>
</dbReference>
<dbReference type="AlphaFoldDB" id="A0A1I5NGV6"/>
<evidence type="ECO:0000259" key="8">
    <source>
        <dbReference type="Pfam" id="PF02551"/>
    </source>
</evidence>
<organism evidence="10 11">
    <name type="scientific">Actinomadura madurae</name>
    <dbReference type="NCBI Taxonomy" id="1993"/>
    <lineage>
        <taxon>Bacteria</taxon>
        <taxon>Bacillati</taxon>
        <taxon>Actinomycetota</taxon>
        <taxon>Actinomycetes</taxon>
        <taxon>Streptosporangiales</taxon>
        <taxon>Thermomonosporaceae</taxon>
        <taxon>Actinomadura</taxon>
    </lineage>
</organism>
<dbReference type="Pfam" id="PF13622">
    <property type="entry name" value="4HBT_3"/>
    <property type="match status" value="1"/>
</dbReference>
<evidence type="ECO:0000256" key="6">
    <source>
        <dbReference type="ARBA" id="ARBA00071120"/>
    </source>
</evidence>
<evidence type="ECO:0000259" key="9">
    <source>
        <dbReference type="Pfam" id="PF13622"/>
    </source>
</evidence>
<dbReference type="PANTHER" id="PTHR11066">
    <property type="entry name" value="ACYL-COA THIOESTERASE"/>
    <property type="match status" value="1"/>
</dbReference>
<dbReference type="InterPro" id="IPR029069">
    <property type="entry name" value="HotDog_dom_sf"/>
</dbReference>
<dbReference type="GO" id="GO:0009062">
    <property type="term" value="P:fatty acid catabolic process"/>
    <property type="evidence" value="ECO:0007669"/>
    <property type="project" value="TreeGrafter"/>
</dbReference>
<dbReference type="STRING" id="1993.SAMN04489713_112153"/>
<evidence type="ECO:0000256" key="5">
    <source>
        <dbReference type="ARBA" id="ARBA00050943"/>
    </source>
</evidence>
<dbReference type="GO" id="GO:0047617">
    <property type="term" value="F:fatty acyl-CoA hydrolase activity"/>
    <property type="evidence" value="ECO:0007669"/>
    <property type="project" value="UniProtKB-EC"/>
</dbReference>
<evidence type="ECO:0000256" key="3">
    <source>
        <dbReference type="ARBA" id="ARBA00022801"/>
    </source>
</evidence>
<dbReference type="FunFam" id="2.40.160.210:FF:000001">
    <property type="entry name" value="Acyl-CoA thioesterase II"/>
    <property type="match status" value="1"/>
</dbReference>
<dbReference type="InterPro" id="IPR025652">
    <property type="entry name" value="TesB_C"/>
</dbReference>
<accession>A0A1I5NGV6</accession>
<dbReference type="eggNOG" id="COG1946">
    <property type="taxonomic scope" value="Bacteria"/>
</dbReference>
<evidence type="ECO:0000256" key="4">
    <source>
        <dbReference type="ARBA" id="ARBA00023098"/>
    </source>
</evidence>
<keyword evidence="4" id="KW-0443">Lipid metabolism</keyword>
<dbReference type="Gene3D" id="2.40.160.210">
    <property type="entry name" value="Acyl-CoA thioesterase, double hotdog domain"/>
    <property type="match status" value="1"/>
</dbReference>
<comment type="catalytic activity">
    <reaction evidence="5">
        <text>a fatty acyl-CoA + H2O = a fatty acid + CoA + H(+)</text>
        <dbReference type="Rhea" id="RHEA:16781"/>
        <dbReference type="ChEBI" id="CHEBI:15377"/>
        <dbReference type="ChEBI" id="CHEBI:15378"/>
        <dbReference type="ChEBI" id="CHEBI:28868"/>
        <dbReference type="ChEBI" id="CHEBI:57287"/>
        <dbReference type="ChEBI" id="CHEBI:77636"/>
        <dbReference type="EC" id="3.1.2.20"/>
    </reaction>
    <physiologicalReaction direction="left-to-right" evidence="5">
        <dbReference type="Rhea" id="RHEA:16782"/>
    </physiologicalReaction>
</comment>
<dbReference type="SUPFAM" id="SSF54637">
    <property type="entry name" value="Thioesterase/thiol ester dehydrase-isomerase"/>
    <property type="match status" value="2"/>
</dbReference>
<gene>
    <name evidence="10" type="ORF">SAMN04489713_112153</name>
</gene>
<evidence type="ECO:0000256" key="7">
    <source>
        <dbReference type="ARBA" id="ARBA00079653"/>
    </source>
</evidence>
<name>A0A1I5NGV6_9ACTN</name>
<dbReference type="InParanoid" id="A0A1I5NGV6"/>
<dbReference type="EMBL" id="FOVH01000012">
    <property type="protein sequence ID" value="SFP21004.1"/>
    <property type="molecule type" value="Genomic_DNA"/>
</dbReference>
<dbReference type="InterPro" id="IPR049449">
    <property type="entry name" value="TesB_ACOT8-like_N"/>
</dbReference>
<reference evidence="10 11" key="1">
    <citation type="submission" date="2016-10" db="EMBL/GenBank/DDBJ databases">
        <authorList>
            <person name="de Groot N.N."/>
        </authorList>
    </citation>
    <scope>NUCLEOTIDE SEQUENCE [LARGE SCALE GENOMIC DNA]</scope>
    <source>
        <strain evidence="10 11">DSM 43067</strain>
    </source>
</reference>
<dbReference type="RefSeq" id="WP_021593999.1">
    <property type="nucleotide sequence ID" value="NZ_FOVH01000012.1"/>
</dbReference>
<dbReference type="PANTHER" id="PTHR11066:SF34">
    <property type="entry name" value="ACYL-COENZYME A THIOESTERASE 8"/>
    <property type="match status" value="1"/>
</dbReference>